<dbReference type="Gene3D" id="3.40.50.300">
    <property type="entry name" value="P-loop containing nucleotide triphosphate hydrolases"/>
    <property type="match status" value="1"/>
</dbReference>
<evidence type="ECO:0000259" key="5">
    <source>
        <dbReference type="PROSITE" id="PS50893"/>
    </source>
</evidence>
<evidence type="ECO:0000256" key="3">
    <source>
        <dbReference type="ARBA" id="ARBA00022741"/>
    </source>
</evidence>
<evidence type="ECO:0000313" key="6">
    <source>
        <dbReference type="EMBL" id="MDY0744226.1"/>
    </source>
</evidence>
<keyword evidence="1" id="KW-0813">Transport</keyword>
<dbReference type="CDD" id="cd03230">
    <property type="entry name" value="ABC_DR_subfamily_A"/>
    <property type="match status" value="1"/>
</dbReference>
<comment type="caution">
    <text evidence="6">The sequence shown here is derived from an EMBL/GenBank/DDBJ whole genome shotgun (WGS) entry which is preliminary data.</text>
</comment>
<dbReference type="SMART" id="SM00382">
    <property type="entry name" value="AAA"/>
    <property type="match status" value="1"/>
</dbReference>
<evidence type="ECO:0000256" key="1">
    <source>
        <dbReference type="ARBA" id="ARBA00022448"/>
    </source>
</evidence>
<keyword evidence="7" id="KW-1185">Reference proteome</keyword>
<keyword evidence="4 6" id="KW-0067">ATP-binding</keyword>
<dbReference type="InterPro" id="IPR051782">
    <property type="entry name" value="ABC_Transporter_VariousFunc"/>
</dbReference>
<evidence type="ECO:0000313" key="7">
    <source>
        <dbReference type="Proteomes" id="UP001285263"/>
    </source>
</evidence>
<evidence type="ECO:0000256" key="2">
    <source>
        <dbReference type="ARBA" id="ARBA00022475"/>
    </source>
</evidence>
<organism evidence="6 7">
    <name type="scientific">Roseateles agri</name>
    <dbReference type="NCBI Taxonomy" id="3098619"/>
    <lineage>
        <taxon>Bacteria</taxon>
        <taxon>Pseudomonadati</taxon>
        <taxon>Pseudomonadota</taxon>
        <taxon>Betaproteobacteria</taxon>
        <taxon>Burkholderiales</taxon>
        <taxon>Sphaerotilaceae</taxon>
        <taxon>Roseateles</taxon>
    </lineage>
</organism>
<name>A0ABU5DEJ3_9BURK</name>
<feature type="domain" description="ABC transporter" evidence="5">
    <location>
        <begin position="13"/>
        <end position="248"/>
    </location>
</feature>
<accession>A0ABU5DEJ3</accession>
<dbReference type="PANTHER" id="PTHR42939">
    <property type="entry name" value="ABC TRANSPORTER ATP-BINDING PROTEIN ALBC-RELATED"/>
    <property type="match status" value="1"/>
</dbReference>
<proteinExistence type="predicted"/>
<dbReference type="Proteomes" id="UP001285263">
    <property type="component" value="Unassembled WGS sequence"/>
</dbReference>
<dbReference type="Pfam" id="PF00005">
    <property type="entry name" value="ABC_tran"/>
    <property type="match status" value="1"/>
</dbReference>
<dbReference type="SUPFAM" id="SSF52540">
    <property type="entry name" value="P-loop containing nucleoside triphosphate hydrolases"/>
    <property type="match status" value="1"/>
</dbReference>
<dbReference type="PROSITE" id="PS00211">
    <property type="entry name" value="ABC_TRANSPORTER_1"/>
    <property type="match status" value="1"/>
</dbReference>
<dbReference type="PROSITE" id="PS50893">
    <property type="entry name" value="ABC_TRANSPORTER_2"/>
    <property type="match status" value="1"/>
</dbReference>
<dbReference type="GO" id="GO:0005524">
    <property type="term" value="F:ATP binding"/>
    <property type="evidence" value="ECO:0007669"/>
    <property type="project" value="UniProtKB-KW"/>
</dbReference>
<protein>
    <submittedName>
        <fullName evidence="6">ABC transporter ATP-binding protein</fullName>
    </submittedName>
</protein>
<evidence type="ECO:0000256" key="4">
    <source>
        <dbReference type="ARBA" id="ARBA00022840"/>
    </source>
</evidence>
<dbReference type="EMBL" id="JAXCLA010000002">
    <property type="protein sequence ID" value="MDY0744226.1"/>
    <property type="molecule type" value="Genomic_DNA"/>
</dbReference>
<dbReference type="InterPro" id="IPR003439">
    <property type="entry name" value="ABC_transporter-like_ATP-bd"/>
</dbReference>
<reference evidence="6 7" key="1">
    <citation type="submission" date="2023-11" db="EMBL/GenBank/DDBJ databases">
        <title>Paucibacter sp. nov., isolated from fresh soil in Korea.</title>
        <authorList>
            <person name="Le N.T.T."/>
        </authorList>
    </citation>
    <scope>NUCLEOTIDE SEQUENCE [LARGE SCALE GENOMIC DNA]</scope>
    <source>
        <strain evidence="6 7">R3-3</strain>
    </source>
</reference>
<keyword evidence="2" id="KW-1003">Cell membrane</keyword>
<gene>
    <name evidence="6" type="ORF">SNE35_06900</name>
</gene>
<dbReference type="InterPro" id="IPR027417">
    <property type="entry name" value="P-loop_NTPase"/>
</dbReference>
<dbReference type="RefSeq" id="WP_320422125.1">
    <property type="nucleotide sequence ID" value="NZ_JAXCLA010000002.1"/>
</dbReference>
<dbReference type="InterPro" id="IPR003593">
    <property type="entry name" value="AAA+_ATPase"/>
</dbReference>
<keyword evidence="3" id="KW-0547">Nucleotide-binding</keyword>
<sequence length="297" mass="32811">MTTTMSSPSPIAFEAEALSLSYPKRFVGETRVLQDVSFQLPEGAVIGLVGRNGAGKSSLLRCLLGLALPTSGNSRLLGCPSQALTDDLRERLGYVAQTPDLFGWLNGHEHLHELGRLYRDFDERRALALATRLDLTMSTRADKLSLGDQQKLSVVLALAHDPDLLLMDEPVASLDPLARRDFMRALFAERSPAKADRPRSVLLSSHLLGDLERVVSHVMFLREGRVQLVDEWDALVENLRLLKLDAEPDAALPGLVHCRPAGRGVWHALFDLRHVDGIGADRGQVLRMDDLFEELNA</sequence>
<dbReference type="InterPro" id="IPR017871">
    <property type="entry name" value="ABC_transporter-like_CS"/>
</dbReference>
<keyword evidence="2" id="KW-0472">Membrane</keyword>
<dbReference type="PANTHER" id="PTHR42939:SF1">
    <property type="entry name" value="ABC TRANSPORTER ATP-BINDING PROTEIN ALBC-RELATED"/>
    <property type="match status" value="1"/>
</dbReference>